<gene>
    <name evidence="7" type="ORF">SK803_28390</name>
</gene>
<evidence type="ECO:0000313" key="8">
    <source>
        <dbReference type="Proteomes" id="UP001285521"/>
    </source>
</evidence>
<dbReference type="InterPro" id="IPR051463">
    <property type="entry name" value="Peptidase_U62_metallo"/>
</dbReference>
<dbReference type="Pfam" id="PF19289">
    <property type="entry name" value="PmbA_TldD_3rd"/>
    <property type="match status" value="1"/>
</dbReference>
<feature type="domain" description="Metalloprotease TldD/E C-terminal" evidence="6">
    <location>
        <begin position="229"/>
        <end position="474"/>
    </location>
</feature>
<evidence type="ECO:0000259" key="5">
    <source>
        <dbReference type="Pfam" id="PF01523"/>
    </source>
</evidence>
<proteinExistence type="inferred from homology"/>
<dbReference type="Pfam" id="PF01523">
    <property type="entry name" value="PmbA_TldD_1st"/>
    <property type="match status" value="1"/>
</dbReference>
<dbReference type="PANTHER" id="PTHR30624">
    <property type="entry name" value="UNCHARACTERIZED PROTEIN TLDD AND PMBA"/>
    <property type="match status" value="1"/>
</dbReference>
<dbReference type="InterPro" id="IPR002510">
    <property type="entry name" value="Metalloprtase-TldD/E_N"/>
</dbReference>
<keyword evidence="3" id="KW-0378">Hydrolase</keyword>
<evidence type="ECO:0000313" key="7">
    <source>
        <dbReference type="EMBL" id="MDX8034156.1"/>
    </source>
</evidence>
<keyword evidence="2" id="KW-0645">Protease</keyword>
<evidence type="ECO:0000256" key="2">
    <source>
        <dbReference type="ARBA" id="ARBA00022670"/>
    </source>
</evidence>
<dbReference type="Gene3D" id="3.30.2290.10">
    <property type="entry name" value="PmbA/TldD superfamily"/>
    <property type="match status" value="1"/>
</dbReference>
<dbReference type="InterPro" id="IPR045569">
    <property type="entry name" value="Metalloprtase-TldD/E_C"/>
</dbReference>
<dbReference type="Proteomes" id="UP001285521">
    <property type="component" value="Unassembled WGS sequence"/>
</dbReference>
<evidence type="ECO:0000256" key="3">
    <source>
        <dbReference type="ARBA" id="ARBA00022801"/>
    </source>
</evidence>
<comment type="caution">
    <text evidence="7">The sequence shown here is derived from an EMBL/GenBank/DDBJ whole genome shotgun (WGS) entry which is preliminary data.</text>
</comment>
<dbReference type="EMBL" id="JAXAVW010000025">
    <property type="protein sequence ID" value="MDX8034156.1"/>
    <property type="molecule type" value="Genomic_DNA"/>
</dbReference>
<reference evidence="7 8" key="1">
    <citation type="submission" date="2023-11" db="EMBL/GenBank/DDBJ databases">
        <title>Lentzea sokolovensis, sp. nov., Lentzea kristufkii, sp. nov., and Lentzea miocenensis, sp. nov., rare actinobacteria from Sokolov Coal Basin, Miocene lacustrine sediment, Czech Republic.</title>
        <authorList>
            <person name="Lara A."/>
            <person name="Kotroba L."/>
            <person name="Nouioui I."/>
            <person name="Neumann-Schaal M."/>
            <person name="Mast Y."/>
            <person name="Chronakova A."/>
        </authorList>
    </citation>
    <scope>NUCLEOTIDE SEQUENCE [LARGE SCALE GENOMIC DNA]</scope>
    <source>
        <strain evidence="7 8">BCCO 10_0856</strain>
    </source>
</reference>
<dbReference type="RefSeq" id="WP_319969181.1">
    <property type="nucleotide sequence ID" value="NZ_JAXAVW010000025.1"/>
</dbReference>
<dbReference type="PANTHER" id="PTHR30624:SF10">
    <property type="entry name" value="CONSERVED PROTEIN"/>
    <property type="match status" value="1"/>
</dbReference>
<protein>
    <submittedName>
        <fullName evidence="7">TldD/PmbA family protein</fullName>
    </submittedName>
</protein>
<reference evidence="7 8" key="2">
    <citation type="submission" date="2023-11" db="EMBL/GenBank/DDBJ databases">
        <authorList>
            <person name="Lara A.C."/>
            <person name="Chronakova A."/>
        </authorList>
    </citation>
    <scope>NUCLEOTIDE SEQUENCE [LARGE SCALE GENOMIC DNA]</scope>
    <source>
        <strain evidence="7 8">BCCO 10_0856</strain>
    </source>
</reference>
<keyword evidence="8" id="KW-1185">Reference proteome</keyword>
<sequence length="480" mass="51026">MDVRSFSAAALDHARRAGIRCASVRVDEVRKSELLLLDGVVWSMHDRVEAGLSVRVWHEGAWGFAADGNGGNARSVVDRALRMARHCAKIGSREAEPVDEPAHGEVEWSSGFRLNPFEVPESARVALLADWSARLLAARVVEHVRAGVVAVQERKHYADLDGTTATQQRVRVHPQVTVMGSVASVRTQGPPVARGWEYLTGDGWDWDAELAALPELLEGKQCAVPVTAGTYDLVIAPSNLWLTVHESVGHATELDRALGHEASYAGSTFVRPEDVGSLRYGSDLMNVTADRTTPHALATVGFDDEGVAAQSWDLVRDGVLVGVQTDRRTAAVVGAARSTGCAFAESALRPVLARMPNVSLAPADGGPTTEELISTVTDGIYLAGADSWSIDSRRHNFQFTAQQAYRISGGQLAGQLSGVAYQSATPDFWNALSAVGGRETYQVFGADLCGKGQPVQAAATSHGCPAALFAGVRVVNTGAA</sequence>
<feature type="domain" description="Metalloprotease TldD/E N-terminal" evidence="5">
    <location>
        <begin position="22"/>
        <end position="84"/>
    </location>
</feature>
<comment type="similarity">
    <text evidence="1">Belongs to the peptidase U62 family.</text>
</comment>
<evidence type="ECO:0000259" key="6">
    <source>
        <dbReference type="Pfam" id="PF19289"/>
    </source>
</evidence>
<name>A0ABU4T7L3_9PSEU</name>
<dbReference type="SUPFAM" id="SSF111283">
    <property type="entry name" value="Putative modulator of DNA gyrase, PmbA/TldD"/>
    <property type="match status" value="1"/>
</dbReference>
<evidence type="ECO:0000256" key="4">
    <source>
        <dbReference type="ARBA" id="ARBA00023049"/>
    </source>
</evidence>
<dbReference type="InterPro" id="IPR035068">
    <property type="entry name" value="TldD/PmbA_N"/>
</dbReference>
<accession>A0ABU4T7L3</accession>
<organism evidence="7 8">
    <name type="scientific">Lentzea miocenica</name>
    <dbReference type="NCBI Taxonomy" id="3095431"/>
    <lineage>
        <taxon>Bacteria</taxon>
        <taxon>Bacillati</taxon>
        <taxon>Actinomycetota</taxon>
        <taxon>Actinomycetes</taxon>
        <taxon>Pseudonocardiales</taxon>
        <taxon>Pseudonocardiaceae</taxon>
        <taxon>Lentzea</taxon>
    </lineage>
</organism>
<keyword evidence="4" id="KW-0482">Metalloprotease</keyword>
<dbReference type="InterPro" id="IPR036059">
    <property type="entry name" value="TldD/PmbA_sf"/>
</dbReference>
<evidence type="ECO:0000256" key="1">
    <source>
        <dbReference type="ARBA" id="ARBA00005836"/>
    </source>
</evidence>